<comment type="similarity">
    <text evidence="1 11">Belongs to the RNA polymerase alpha chain family.</text>
</comment>
<dbReference type="EC" id="2.7.7.6" evidence="2 11"/>
<evidence type="ECO:0000313" key="13">
    <source>
        <dbReference type="EMBL" id="OGY36587.1"/>
    </source>
</evidence>
<dbReference type="SUPFAM" id="SSF55257">
    <property type="entry name" value="RBP11-like subunits of RNA polymerase"/>
    <property type="match status" value="1"/>
</dbReference>
<evidence type="ECO:0000256" key="2">
    <source>
        <dbReference type="ARBA" id="ARBA00012418"/>
    </source>
</evidence>
<evidence type="ECO:0000256" key="11">
    <source>
        <dbReference type="HAMAP-Rule" id="MF_00059"/>
    </source>
</evidence>
<evidence type="ECO:0000313" key="14">
    <source>
        <dbReference type="Proteomes" id="UP000177941"/>
    </source>
</evidence>
<dbReference type="NCBIfam" id="TIGR02027">
    <property type="entry name" value="rpoA"/>
    <property type="match status" value="1"/>
</dbReference>
<evidence type="ECO:0000256" key="10">
    <source>
        <dbReference type="ARBA" id="ARBA00048552"/>
    </source>
</evidence>
<dbReference type="Proteomes" id="UP000177941">
    <property type="component" value="Unassembled WGS sequence"/>
</dbReference>
<dbReference type="CDD" id="cd06928">
    <property type="entry name" value="RNAP_alpha_NTD"/>
    <property type="match status" value="1"/>
</dbReference>
<dbReference type="InterPro" id="IPR036603">
    <property type="entry name" value="RBP11-like"/>
</dbReference>
<gene>
    <name evidence="11" type="primary">rpoA</name>
    <name evidence="13" type="ORF">A3E36_03280</name>
</gene>
<dbReference type="GO" id="GO:0005737">
    <property type="term" value="C:cytoplasm"/>
    <property type="evidence" value="ECO:0007669"/>
    <property type="project" value="UniProtKB-ARBA"/>
</dbReference>
<comment type="function">
    <text evidence="11">DNA-dependent RNA polymerase catalyzes the transcription of DNA into RNA using the four ribonucleoside triphosphates as substrates.</text>
</comment>
<dbReference type="Gene3D" id="3.30.1360.10">
    <property type="entry name" value="RNA polymerase, RBP11-like subunit"/>
    <property type="match status" value="1"/>
</dbReference>
<reference evidence="13 14" key="1">
    <citation type="journal article" date="2016" name="Nat. Commun.">
        <title>Thousands of microbial genomes shed light on interconnected biogeochemical processes in an aquifer system.</title>
        <authorList>
            <person name="Anantharaman K."/>
            <person name="Brown C.T."/>
            <person name="Hug L.A."/>
            <person name="Sharon I."/>
            <person name="Castelle C.J."/>
            <person name="Probst A.J."/>
            <person name="Thomas B.C."/>
            <person name="Singh A."/>
            <person name="Wilkins M.J."/>
            <person name="Karaoz U."/>
            <person name="Brodie E.L."/>
            <person name="Williams K.H."/>
            <person name="Hubbard S.S."/>
            <person name="Banfield J.F."/>
        </authorList>
    </citation>
    <scope>NUCLEOTIDE SEQUENCE [LARGE SCALE GENOMIC DNA]</scope>
</reference>
<evidence type="ECO:0000256" key="3">
    <source>
        <dbReference type="ARBA" id="ARBA00015972"/>
    </source>
</evidence>
<dbReference type="Pfam" id="PF01193">
    <property type="entry name" value="RNA_pol_L"/>
    <property type="match status" value="1"/>
</dbReference>
<dbReference type="AlphaFoldDB" id="A0A1G1XB81"/>
<proteinExistence type="inferred from homology"/>
<organism evidence="13 14">
    <name type="scientific">Candidatus Andersenbacteria bacterium RIFCSPHIGHO2_12_FULL_45_11b</name>
    <dbReference type="NCBI Taxonomy" id="1797282"/>
    <lineage>
        <taxon>Bacteria</taxon>
        <taxon>Candidatus Anderseniibacteriota</taxon>
    </lineage>
</organism>
<dbReference type="GO" id="GO:0006351">
    <property type="term" value="P:DNA-templated transcription"/>
    <property type="evidence" value="ECO:0007669"/>
    <property type="project" value="UniProtKB-UniRule"/>
</dbReference>
<dbReference type="SUPFAM" id="SSF47789">
    <property type="entry name" value="C-terminal domain of RNA polymerase alpha subunit"/>
    <property type="match status" value="1"/>
</dbReference>
<dbReference type="GO" id="GO:0000428">
    <property type="term" value="C:DNA-directed RNA polymerase complex"/>
    <property type="evidence" value="ECO:0007669"/>
    <property type="project" value="UniProtKB-KW"/>
</dbReference>
<evidence type="ECO:0000256" key="1">
    <source>
        <dbReference type="ARBA" id="ARBA00007123"/>
    </source>
</evidence>
<dbReference type="Gene3D" id="2.170.120.12">
    <property type="entry name" value="DNA-directed RNA polymerase, insert domain"/>
    <property type="match status" value="1"/>
</dbReference>
<comment type="subunit">
    <text evidence="11">Homodimer. The RNAP catalytic core consists of 2 alpha, 1 beta, 1 beta' and 1 omega subunit. When a sigma factor is associated with the core the holoenzyme is formed, which can initiate transcription.</text>
</comment>
<dbReference type="FunFam" id="2.170.120.12:FF:000001">
    <property type="entry name" value="DNA-directed RNA polymerase subunit alpha"/>
    <property type="match status" value="1"/>
</dbReference>
<evidence type="ECO:0000256" key="6">
    <source>
        <dbReference type="ARBA" id="ARBA00022695"/>
    </source>
</evidence>
<dbReference type="InterPro" id="IPR011260">
    <property type="entry name" value="RNAP_asu_C"/>
</dbReference>
<dbReference type="InterPro" id="IPR011262">
    <property type="entry name" value="DNA-dir_RNA_pol_insert"/>
</dbReference>
<dbReference type="GO" id="GO:0046983">
    <property type="term" value="F:protein dimerization activity"/>
    <property type="evidence" value="ECO:0007669"/>
    <property type="project" value="InterPro"/>
</dbReference>
<feature type="region of interest" description="Alpha C-terminal domain (alpha-CTD)" evidence="11">
    <location>
        <begin position="250"/>
        <end position="323"/>
    </location>
</feature>
<dbReference type="EMBL" id="MHHS01000032">
    <property type="protein sequence ID" value="OGY36587.1"/>
    <property type="molecule type" value="Genomic_DNA"/>
</dbReference>
<protein>
    <recommendedName>
        <fullName evidence="3 11">DNA-directed RNA polymerase subunit alpha</fullName>
        <shortName evidence="11">RNAP subunit alpha</shortName>
        <ecNumber evidence="2 11">2.7.7.6</ecNumber>
    </recommendedName>
    <alternativeName>
        <fullName evidence="9 11">RNA polymerase subunit alpha</fullName>
    </alternativeName>
    <alternativeName>
        <fullName evidence="8 11">Transcriptase subunit alpha</fullName>
    </alternativeName>
</protein>
<evidence type="ECO:0000256" key="8">
    <source>
        <dbReference type="ARBA" id="ARBA00032524"/>
    </source>
</evidence>
<sequence>MLQEIYLPGEVDIKEDTPNTATFTIKPYHPGYGPTVGNALRRVLLSSLPGAAITQMKIEKIDHEFSALPGIQEDIVSIMLNIKGIRVSSTSDDPIEIKLEKKGVGAVTAGDFSVPPEVKIINPDHVVAHITEKDATLEMTCTIERGRGYVPSETQDAKLRAIGTIALDATFTPVERVSFSVENVRVGQATDYHSLIMQIATNGSITPKDALQQASSILRDHFTQLAGDFADLLTANRPVAVIEEEVIEEPSMPENTLNLLQLPSRVHNALERVGIMTVEQVLDLTDEQISDIPGLGAKAVQDVAAARDEFAKKSKEEQDTPHA</sequence>
<dbReference type="SUPFAM" id="SSF56553">
    <property type="entry name" value="Insert subdomain of RNA polymerase alpha subunit"/>
    <property type="match status" value="1"/>
</dbReference>
<dbReference type="Pfam" id="PF03118">
    <property type="entry name" value="RNA_pol_A_CTD"/>
    <property type="match status" value="1"/>
</dbReference>
<dbReference type="InterPro" id="IPR011263">
    <property type="entry name" value="DNA-dir_RNA_pol_RpoA/D/Rpb3"/>
</dbReference>
<dbReference type="GO" id="GO:0003677">
    <property type="term" value="F:DNA binding"/>
    <property type="evidence" value="ECO:0007669"/>
    <property type="project" value="UniProtKB-UniRule"/>
</dbReference>
<comment type="domain">
    <text evidence="11">The N-terminal domain is essential for RNAP assembly and basal transcription, whereas the C-terminal domain is involved in interaction with transcriptional regulators and with upstream promoter elements.</text>
</comment>
<dbReference type="NCBIfam" id="NF003519">
    <property type="entry name" value="PRK05182.2-5"/>
    <property type="match status" value="1"/>
</dbReference>
<keyword evidence="4 11" id="KW-0240">DNA-directed RNA polymerase</keyword>
<comment type="caution">
    <text evidence="13">The sequence shown here is derived from an EMBL/GenBank/DDBJ whole genome shotgun (WGS) entry which is preliminary data.</text>
</comment>
<evidence type="ECO:0000256" key="9">
    <source>
        <dbReference type="ARBA" id="ARBA00033070"/>
    </source>
</evidence>
<evidence type="ECO:0000256" key="4">
    <source>
        <dbReference type="ARBA" id="ARBA00022478"/>
    </source>
</evidence>
<dbReference type="Gene3D" id="1.10.150.20">
    <property type="entry name" value="5' to 3' exonuclease, C-terminal subdomain"/>
    <property type="match status" value="1"/>
</dbReference>
<keyword evidence="5 11" id="KW-0808">Transferase</keyword>
<dbReference type="InterPro" id="IPR011773">
    <property type="entry name" value="DNA-dir_RpoA"/>
</dbReference>
<evidence type="ECO:0000256" key="5">
    <source>
        <dbReference type="ARBA" id="ARBA00022679"/>
    </source>
</evidence>
<dbReference type="SMART" id="SM00662">
    <property type="entry name" value="RPOLD"/>
    <property type="match status" value="1"/>
</dbReference>
<dbReference type="InterPro" id="IPR036643">
    <property type="entry name" value="RNApol_insert_sf"/>
</dbReference>
<comment type="catalytic activity">
    <reaction evidence="10 11">
        <text>RNA(n) + a ribonucleoside 5'-triphosphate = RNA(n+1) + diphosphate</text>
        <dbReference type="Rhea" id="RHEA:21248"/>
        <dbReference type="Rhea" id="RHEA-COMP:14527"/>
        <dbReference type="Rhea" id="RHEA-COMP:17342"/>
        <dbReference type="ChEBI" id="CHEBI:33019"/>
        <dbReference type="ChEBI" id="CHEBI:61557"/>
        <dbReference type="ChEBI" id="CHEBI:140395"/>
        <dbReference type="EC" id="2.7.7.6"/>
    </reaction>
</comment>
<accession>A0A1G1XB81</accession>
<feature type="region of interest" description="Alpha N-terminal domain (alpha-NTD)" evidence="11">
    <location>
        <begin position="1"/>
        <end position="233"/>
    </location>
</feature>
<keyword evidence="7 11" id="KW-0804">Transcription</keyword>
<evidence type="ECO:0000259" key="12">
    <source>
        <dbReference type="SMART" id="SM00662"/>
    </source>
</evidence>
<name>A0A1G1XB81_9BACT</name>
<evidence type="ECO:0000256" key="7">
    <source>
        <dbReference type="ARBA" id="ARBA00023163"/>
    </source>
</evidence>
<feature type="domain" description="DNA-directed RNA polymerase RpoA/D/Rpb3-type" evidence="12">
    <location>
        <begin position="20"/>
        <end position="228"/>
    </location>
</feature>
<dbReference type="GO" id="GO:0003899">
    <property type="term" value="F:DNA-directed RNA polymerase activity"/>
    <property type="evidence" value="ECO:0007669"/>
    <property type="project" value="UniProtKB-UniRule"/>
</dbReference>
<keyword evidence="6 11" id="KW-0548">Nucleotidyltransferase</keyword>
<dbReference type="HAMAP" id="MF_00059">
    <property type="entry name" value="RNApol_bact_RpoA"/>
    <property type="match status" value="1"/>
</dbReference>
<dbReference type="Pfam" id="PF01000">
    <property type="entry name" value="RNA_pol_A_bac"/>
    <property type="match status" value="1"/>
</dbReference>